<name>A0ABQ4H204_9ACTN</name>
<keyword evidence="2" id="KW-1185">Reference proteome</keyword>
<sequence length="112" mass="12765">MDKTIINDALIRAIDSGLLGEEILDLLGSDFEVGAGNHGVSVESLWHTYRRRLARFTPDTFEYAEIARLLDVLRQKNGQLQLVPILKGGEVRTLLLMDDTGKVLYWSRMWTF</sequence>
<evidence type="ECO:0000313" key="2">
    <source>
        <dbReference type="Proteomes" id="UP000660454"/>
    </source>
</evidence>
<gene>
    <name evidence="1" type="ORF">Msi02_83760</name>
</gene>
<reference evidence="1 2" key="1">
    <citation type="submission" date="2021-01" db="EMBL/GenBank/DDBJ databases">
        <title>Whole genome shotgun sequence of Microbispora siamensis NBRC 104113.</title>
        <authorList>
            <person name="Komaki H."/>
            <person name="Tamura T."/>
        </authorList>
    </citation>
    <scope>NUCLEOTIDE SEQUENCE [LARGE SCALE GENOMIC DNA]</scope>
    <source>
        <strain evidence="1 2">NBRC 104113</strain>
    </source>
</reference>
<dbReference type="RefSeq" id="WP_204053230.1">
    <property type="nucleotide sequence ID" value="NZ_BOOF01000083.1"/>
</dbReference>
<comment type="caution">
    <text evidence="1">The sequence shown here is derived from an EMBL/GenBank/DDBJ whole genome shotgun (WGS) entry which is preliminary data.</text>
</comment>
<evidence type="ECO:0000313" key="1">
    <source>
        <dbReference type="EMBL" id="GIH67559.1"/>
    </source>
</evidence>
<dbReference type="EMBL" id="BOOF01000083">
    <property type="protein sequence ID" value="GIH67559.1"/>
    <property type="molecule type" value="Genomic_DNA"/>
</dbReference>
<protein>
    <submittedName>
        <fullName evidence="1">Uncharacterized protein</fullName>
    </submittedName>
</protein>
<dbReference type="Proteomes" id="UP000660454">
    <property type="component" value="Unassembled WGS sequence"/>
</dbReference>
<organism evidence="1 2">
    <name type="scientific">Microbispora siamensis</name>
    <dbReference type="NCBI Taxonomy" id="564413"/>
    <lineage>
        <taxon>Bacteria</taxon>
        <taxon>Bacillati</taxon>
        <taxon>Actinomycetota</taxon>
        <taxon>Actinomycetes</taxon>
        <taxon>Streptosporangiales</taxon>
        <taxon>Streptosporangiaceae</taxon>
        <taxon>Microbispora</taxon>
    </lineage>
</organism>
<proteinExistence type="predicted"/>
<accession>A0ABQ4H204</accession>